<evidence type="ECO:0000256" key="1">
    <source>
        <dbReference type="SAM" id="Phobius"/>
    </source>
</evidence>
<proteinExistence type="predicted"/>
<gene>
    <name evidence="2" type="ORF">PAUR_a2129</name>
</gene>
<dbReference type="Proteomes" id="UP000615755">
    <property type="component" value="Unassembled WGS sequence"/>
</dbReference>
<comment type="caution">
    <text evidence="2">The sequence shown here is derived from an EMBL/GenBank/DDBJ whole genome shotgun (WGS) entry which is preliminary data.</text>
</comment>
<keyword evidence="1" id="KW-0472">Membrane</keyword>
<protein>
    <submittedName>
        <fullName evidence="2">Uncharacterized protein</fullName>
    </submittedName>
</protein>
<keyword evidence="1" id="KW-0812">Transmembrane</keyword>
<evidence type="ECO:0000313" key="2">
    <source>
        <dbReference type="EMBL" id="MBE0368512.1"/>
    </source>
</evidence>
<evidence type="ECO:0000313" key="3">
    <source>
        <dbReference type="Proteomes" id="UP000615755"/>
    </source>
</evidence>
<name>A0ABR9ECF7_9GAMM</name>
<accession>A0ABR9ECF7</accession>
<organism evidence="2 3">
    <name type="scientific">Pseudoalteromonas aurantia 208</name>
    <dbReference type="NCBI Taxonomy" id="1314867"/>
    <lineage>
        <taxon>Bacteria</taxon>
        <taxon>Pseudomonadati</taxon>
        <taxon>Pseudomonadota</taxon>
        <taxon>Gammaproteobacteria</taxon>
        <taxon>Alteromonadales</taxon>
        <taxon>Pseudoalteromonadaceae</taxon>
        <taxon>Pseudoalteromonas</taxon>
    </lineage>
</organism>
<sequence length="124" mass="13862">MIDNMSTTEEIYQTPESDIGSVSGSKKSTIPCKRLSASSLFKVMFIGMNIGYLILMLGVYAASKFGIYWPEFDLGSISGSALADTFILSFMVSVMQLFTVYPFIWLGMLIYSKLVKTKLTFINY</sequence>
<dbReference type="EMBL" id="AQGV01000012">
    <property type="protein sequence ID" value="MBE0368512.1"/>
    <property type="molecule type" value="Genomic_DNA"/>
</dbReference>
<keyword evidence="3" id="KW-1185">Reference proteome</keyword>
<reference evidence="2 3" key="1">
    <citation type="submission" date="2015-03" db="EMBL/GenBank/DDBJ databases">
        <title>Genome sequence of Pseudoalteromonas aurantia.</title>
        <authorList>
            <person name="Xie B.-B."/>
            <person name="Rong J.-C."/>
            <person name="Qin Q.-L."/>
            <person name="Zhang Y.-Z."/>
        </authorList>
    </citation>
    <scope>NUCLEOTIDE SEQUENCE [LARGE SCALE GENOMIC DNA]</scope>
    <source>
        <strain evidence="2 3">208</strain>
    </source>
</reference>
<keyword evidence="1" id="KW-1133">Transmembrane helix</keyword>
<feature type="transmembrane region" description="Helical" evidence="1">
    <location>
        <begin position="87"/>
        <end position="111"/>
    </location>
</feature>
<feature type="transmembrane region" description="Helical" evidence="1">
    <location>
        <begin position="43"/>
        <end position="67"/>
    </location>
</feature>